<protein>
    <submittedName>
        <fullName evidence="1">18022_t:CDS:1</fullName>
    </submittedName>
</protein>
<reference evidence="1" key="1">
    <citation type="submission" date="2021-06" db="EMBL/GenBank/DDBJ databases">
        <authorList>
            <person name="Kallberg Y."/>
            <person name="Tangrot J."/>
            <person name="Rosling A."/>
        </authorList>
    </citation>
    <scope>NUCLEOTIDE SEQUENCE</scope>
    <source>
        <strain evidence="1">IN212</strain>
    </source>
</reference>
<evidence type="ECO:0000313" key="1">
    <source>
        <dbReference type="EMBL" id="CAG8758691.1"/>
    </source>
</evidence>
<dbReference type="EMBL" id="CAJVPZ010040032">
    <property type="protein sequence ID" value="CAG8758691.1"/>
    <property type="molecule type" value="Genomic_DNA"/>
</dbReference>
<sequence length="171" mass="19822">YVGLTRGELRAVKLKSSLSEFKDLDDFSSCLNQNFKVLKNVESEKLLFFTEEDRNTPLLPDVIITSLSTTASRPLVVRYPLSDANTYGEWKFKDVFQYVLKQDHTSLDTVPRFNPNELPAIYPPINDQELDLFNKKLEEKYYTFRNEIKNEATSRKRDKPSTIFGIVTTGR</sequence>
<proteinExistence type="predicted"/>
<evidence type="ECO:0000313" key="2">
    <source>
        <dbReference type="Proteomes" id="UP000789396"/>
    </source>
</evidence>
<dbReference type="Proteomes" id="UP000789396">
    <property type="component" value="Unassembled WGS sequence"/>
</dbReference>
<accession>A0A9N9J434</accession>
<dbReference type="OrthoDB" id="2317402at2759"/>
<gene>
    <name evidence="1" type="ORF">RFULGI_LOCUS14139</name>
</gene>
<feature type="non-terminal residue" evidence="1">
    <location>
        <position position="1"/>
    </location>
</feature>
<dbReference type="AlphaFoldDB" id="A0A9N9J434"/>
<keyword evidence="2" id="KW-1185">Reference proteome</keyword>
<comment type="caution">
    <text evidence="1">The sequence shown here is derived from an EMBL/GenBank/DDBJ whole genome shotgun (WGS) entry which is preliminary data.</text>
</comment>
<name>A0A9N9J434_9GLOM</name>
<organism evidence="1 2">
    <name type="scientific">Racocetra fulgida</name>
    <dbReference type="NCBI Taxonomy" id="60492"/>
    <lineage>
        <taxon>Eukaryota</taxon>
        <taxon>Fungi</taxon>
        <taxon>Fungi incertae sedis</taxon>
        <taxon>Mucoromycota</taxon>
        <taxon>Glomeromycotina</taxon>
        <taxon>Glomeromycetes</taxon>
        <taxon>Diversisporales</taxon>
        <taxon>Gigasporaceae</taxon>
        <taxon>Racocetra</taxon>
    </lineage>
</organism>
<feature type="non-terminal residue" evidence="1">
    <location>
        <position position="171"/>
    </location>
</feature>